<proteinExistence type="predicted"/>
<organism evidence="1 2">
    <name type="scientific">Trichostrongylus colubriformis</name>
    <name type="common">Black scour worm</name>
    <dbReference type="NCBI Taxonomy" id="6319"/>
    <lineage>
        <taxon>Eukaryota</taxon>
        <taxon>Metazoa</taxon>
        <taxon>Ecdysozoa</taxon>
        <taxon>Nematoda</taxon>
        <taxon>Chromadorea</taxon>
        <taxon>Rhabditida</taxon>
        <taxon>Rhabditina</taxon>
        <taxon>Rhabditomorpha</taxon>
        <taxon>Strongyloidea</taxon>
        <taxon>Trichostrongylidae</taxon>
        <taxon>Trichostrongylus</taxon>
    </lineage>
</organism>
<evidence type="ECO:0000313" key="2">
    <source>
        <dbReference type="Proteomes" id="UP001331761"/>
    </source>
</evidence>
<keyword evidence="2" id="KW-1185">Reference proteome</keyword>
<sequence>MGGAFSGRKRRKEEEFLTENMPKGTTHVTTVENEKLDTDSDRIVGKKTDCLKTHEMISGTYIDMKIWQNFVPPPRP</sequence>
<reference evidence="1 2" key="1">
    <citation type="submission" date="2019-10" db="EMBL/GenBank/DDBJ databases">
        <title>Assembly and Annotation for the nematode Trichostrongylus colubriformis.</title>
        <authorList>
            <person name="Martin J."/>
        </authorList>
    </citation>
    <scope>NUCLEOTIDE SEQUENCE [LARGE SCALE GENOMIC DNA]</scope>
    <source>
        <strain evidence="1">G859</strain>
        <tissue evidence="1">Whole worm</tissue>
    </source>
</reference>
<accession>A0AAN8IEE7</accession>
<dbReference type="EMBL" id="WIXE01023980">
    <property type="protein sequence ID" value="KAK5966017.1"/>
    <property type="molecule type" value="Genomic_DNA"/>
</dbReference>
<comment type="caution">
    <text evidence="1">The sequence shown here is derived from an EMBL/GenBank/DDBJ whole genome shotgun (WGS) entry which is preliminary data.</text>
</comment>
<dbReference type="AlphaFoldDB" id="A0AAN8IEE7"/>
<name>A0AAN8IEE7_TRICO</name>
<evidence type="ECO:0000313" key="1">
    <source>
        <dbReference type="EMBL" id="KAK5966017.1"/>
    </source>
</evidence>
<protein>
    <submittedName>
        <fullName evidence="1">Uncharacterized protein</fullName>
    </submittedName>
</protein>
<dbReference type="Proteomes" id="UP001331761">
    <property type="component" value="Unassembled WGS sequence"/>
</dbReference>
<gene>
    <name evidence="1" type="ORF">GCK32_018377</name>
</gene>